<dbReference type="RefSeq" id="WP_227564183.1">
    <property type="nucleotide sequence ID" value="NZ_CP101989.1"/>
</dbReference>
<evidence type="ECO:0000256" key="1">
    <source>
        <dbReference type="SAM" id="MobiDB-lite"/>
    </source>
</evidence>
<dbReference type="EMBL" id="CP101989">
    <property type="protein sequence ID" value="UUI66065.1"/>
    <property type="molecule type" value="Genomic_DNA"/>
</dbReference>
<keyword evidence="4" id="KW-1185">Reference proteome</keyword>
<keyword evidence="2" id="KW-0812">Transmembrane</keyword>
<keyword evidence="2" id="KW-0472">Membrane</keyword>
<feature type="compositionally biased region" description="Low complexity" evidence="1">
    <location>
        <begin position="100"/>
        <end position="113"/>
    </location>
</feature>
<evidence type="ECO:0000313" key="3">
    <source>
        <dbReference type="EMBL" id="UUI66065.1"/>
    </source>
</evidence>
<accession>A0ABY5K6U0</accession>
<feature type="compositionally biased region" description="Low complexity" evidence="1">
    <location>
        <begin position="73"/>
        <end position="88"/>
    </location>
</feature>
<name>A0ABY5K6U0_9CELL</name>
<feature type="compositionally biased region" description="Basic and acidic residues" evidence="1">
    <location>
        <begin position="62"/>
        <end position="71"/>
    </location>
</feature>
<gene>
    <name evidence="3" type="ORF">NP075_04880</name>
</gene>
<evidence type="ECO:0000256" key="2">
    <source>
        <dbReference type="SAM" id="Phobius"/>
    </source>
</evidence>
<proteinExistence type="predicted"/>
<feature type="transmembrane region" description="Helical" evidence="2">
    <location>
        <begin position="34"/>
        <end position="54"/>
    </location>
</feature>
<sequence length="113" mass="11397">MNALVATVLIAGARWSERLPGPTIESPEEGSPGFEGFVATFLLAAAVIALAVSFTRRMRRADHRDRLRDDADVAGAGASDGVPDAAPGTRPAVTGGEPASGGASTDDAGGPPR</sequence>
<dbReference type="Proteomes" id="UP001317322">
    <property type="component" value="Chromosome"/>
</dbReference>
<protein>
    <submittedName>
        <fullName evidence="3">Uncharacterized protein</fullName>
    </submittedName>
</protein>
<organism evidence="3 4">
    <name type="scientific">Cellulomonas wangsupingiae</name>
    <dbReference type="NCBI Taxonomy" id="2968085"/>
    <lineage>
        <taxon>Bacteria</taxon>
        <taxon>Bacillati</taxon>
        <taxon>Actinomycetota</taxon>
        <taxon>Actinomycetes</taxon>
        <taxon>Micrococcales</taxon>
        <taxon>Cellulomonadaceae</taxon>
        <taxon>Cellulomonas</taxon>
    </lineage>
</organism>
<evidence type="ECO:0000313" key="4">
    <source>
        <dbReference type="Proteomes" id="UP001317322"/>
    </source>
</evidence>
<reference evidence="3 4" key="1">
    <citation type="submission" date="2022-07" db="EMBL/GenBank/DDBJ databases">
        <title>Novel species in genus cellulomonas.</title>
        <authorList>
            <person name="Ye L."/>
        </authorList>
    </citation>
    <scope>NUCLEOTIDE SEQUENCE [LARGE SCALE GENOMIC DNA]</scope>
    <source>
        <strain evidence="4">zg-Y908</strain>
    </source>
</reference>
<keyword evidence="2" id="KW-1133">Transmembrane helix</keyword>
<feature type="region of interest" description="Disordered" evidence="1">
    <location>
        <begin position="61"/>
        <end position="113"/>
    </location>
</feature>